<dbReference type="AlphaFoldDB" id="G9ZJD5"/>
<comment type="caution">
    <text evidence="1">The sequence shown here is derived from an EMBL/GenBank/DDBJ whole genome shotgun (WGS) entry which is preliminary data.</text>
</comment>
<dbReference type="Proteomes" id="UP000004750">
    <property type="component" value="Unassembled WGS sequence"/>
</dbReference>
<name>G9ZJD5_9GAMM</name>
<sequence>MNNAIVDNVDKDESYLKNFDFDAVGVQKIKHPLIQEAQNRALLADDVADWLSKQNAATRQHVNDVIRHLMALITSNQ</sequence>
<evidence type="ECO:0000313" key="2">
    <source>
        <dbReference type="Proteomes" id="UP000004750"/>
    </source>
</evidence>
<protein>
    <submittedName>
        <fullName evidence="1">Uncharacterized protein</fullName>
    </submittedName>
</protein>
<organism evidence="1 2">
    <name type="scientific">Cardiobacterium valvarum F0432</name>
    <dbReference type="NCBI Taxonomy" id="797473"/>
    <lineage>
        <taxon>Bacteria</taxon>
        <taxon>Pseudomonadati</taxon>
        <taxon>Pseudomonadota</taxon>
        <taxon>Gammaproteobacteria</taxon>
        <taxon>Cardiobacteriales</taxon>
        <taxon>Cardiobacteriaceae</taxon>
        <taxon>Cardiobacterium</taxon>
    </lineage>
</organism>
<proteinExistence type="predicted"/>
<evidence type="ECO:0000313" key="1">
    <source>
        <dbReference type="EMBL" id="EHM50276.1"/>
    </source>
</evidence>
<accession>G9ZJD5</accession>
<dbReference type="STRING" id="797473.HMPREF9080_02904"/>
<dbReference type="EMBL" id="AGCM01000184">
    <property type="protein sequence ID" value="EHM50276.1"/>
    <property type="molecule type" value="Genomic_DNA"/>
</dbReference>
<dbReference type="RefSeq" id="WP_006986888.1">
    <property type="nucleotide sequence ID" value="NZ_JH417969.1"/>
</dbReference>
<gene>
    <name evidence="1" type="ORF">HMPREF9080_02904</name>
</gene>
<reference evidence="1 2" key="1">
    <citation type="submission" date="2011-08" db="EMBL/GenBank/DDBJ databases">
        <authorList>
            <person name="Weinstock G."/>
            <person name="Sodergren E."/>
            <person name="Clifton S."/>
            <person name="Fulton L."/>
            <person name="Fulton B."/>
            <person name="Courtney L."/>
            <person name="Fronick C."/>
            <person name="Harrison M."/>
            <person name="Strong C."/>
            <person name="Farmer C."/>
            <person name="Delahaunty K."/>
            <person name="Markovic C."/>
            <person name="Hall O."/>
            <person name="Minx P."/>
            <person name="Tomlinson C."/>
            <person name="Mitreva M."/>
            <person name="Hou S."/>
            <person name="Chen J."/>
            <person name="Wollam A."/>
            <person name="Pepin K.H."/>
            <person name="Johnson M."/>
            <person name="Bhonagiri V."/>
            <person name="Zhang X."/>
            <person name="Suruliraj S."/>
            <person name="Warren W."/>
            <person name="Chinwalla A."/>
            <person name="Mardis E.R."/>
            <person name="Wilson R.K."/>
        </authorList>
    </citation>
    <scope>NUCLEOTIDE SEQUENCE [LARGE SCALE GENOMIC DNA]</scope>
    <source>
        <strain evidence="1 2">F0432</strain>
    </source>
</reference>
<dbReference type="HOGENOM" id="CLU_2631685_0_0_6"/>